<proteinExistence type="predicted"/>
<protein>
    <recommendedName>
        <fullName evidence="3">DUF669 domain-containing protein</fullName>
    </recommendedName>
</protein>
<evidence type="ECO:0008006" key="3">
    <source>
        <dbReference type="Google" id="ProtNLM"/>
    </source>
</evidence>
<name>A0ABY5JG67_9FIRM</name>
<evidence type="ECO:0000313" key="2">
    <source>
        <dbReference type="Proteomes" id="UP001058016"/>
    </source>
</evidence>
<dbReference type="RefSeq" id="WP_212726158.1">
    <property type="nucleotide sequence ID" value="NZ_CP071249.1"/>
</dbReference>
<gene>
    <name evidence="1" type="ORF">J0J69_11600</name>
</gene>
<accession>A0ABY5JG67</accession>
<organism evidence="1 2">
    <name type="scientific">Turicibacter bilis</name>
    <dbReference type="NCBI Taxonomy" id="2735723"/>
    <lineage>
        <taxon>Bacteria</taxon>
        <taxon>Bacillati</taxon>
        <taxon>Bacillota</taxon>
        <taxon>Erysipelotrichia</taxon>
        <taxon>Erysipelotrichales</taxon>
        <taxon>Turicibacteraceae</taxon>
        <taxon>Turicibacter</taxon>
    </lineage>
</organism>
<keyword evidence="2" id="KW-1185">Reference proteome</keyword>
<dbReference type="Proteomes" id="UP001058016">
    <property type="component" value="Chromosome"/>
</dbReference>
<dbReference type="EMBL" id="CP071249">
    <property type="protein sequence ID" value="UUF05686.1"/>
    <property type="molecule type" value="Genomic_DNA"/>
</dbReference>
<evidence type="ECO:0000313" key="1">
    <source>
        <dbReference type="EMBL" id="UUF05686.1"/>
    </source>
</evidence>
<sequence>MSTTDNYVNWDQVEDAFYENYTLADGTYEGVTKSYSIFMSKKDKTPMFSLKVSVDSEGGNYEVSYVTKFNFYNKHLEKLLEVFNIELILGQRPNLDELCNVPVEVEVKTNGEFKNIVSIKKLTKTSSNDMLDTILDSTDCVDVEDDFFL</sequence>
<reference evidence="1 2" key="1">
    <citation type="submission" date="2021-03" db="EMBL/GenBank/DDBJ databases">
        <title>Comparative Genomics and Metabolomics in the genus Turicibacter.</title>
        <authorList>
            <person name="Maki J."/>
            <person name="Looft T."/>
        </authorList>
    </citation>
    <scope>NUCLEOTIDE SEQUENCE [LARGE SCALE GENOMIC DNA]</scope>
    <source>
        <strain evidence="1 2">MMM721</strain>
    </source>
</reference>